<name>A0ABP9FXG7_9MICC</name>
<keyword evidence="1" id="KW-0472">Membrane</keyword>
<accession>A0ABP9FXG7</accession>
<feature type="transmembrane region" description="Helical" evidence="1">
    <location>
        <begin position="139"/>
        <end position="169"/>
    </location>
</feature>
<dbReference type="InterPro" id="IPR007403">
    <property type="entry name" value="DUF456"/>
</dbReference>
<gene>
    <name evidence="2" type="ORF">GCM10025790_16580</name>
</gene>
<keyword evidence="3" id="KW-1185">Reference proteome</keyword>
<dbReference type="RefSeq" id="WP_044493302.1">
    <property type="nucleotide sequence ID" value="NZ_BAABLW010000007.1"/>
</dbReference>
<keyword evidence="1" id="KW-0812">Transmembrane</keyword>
<sequence length="170" mass="17170">MLESAAAEGLATALIGLALVLGVVGVILPVLPGSLIIILGLLTWGVLVGGPLVWTAAVIGVVLAICGWSASTVLTGRALHREGIPRGPILIAVVVALVGMILLPPLGLFIGFAAGLFGAEAVRRDYDFRAAGAASLKALRAMGLGILVEFALAGTAVSVFVLAAVIHFLF</sequence>
<keyword evidence="1" id="KW-1133">Transmembrane helix</keyword>
<dbReference type="Pfam" id="PF04306">
    <property type="entry name" value="DUF456"/>
    <property type="match status" value="1"/>
</dbReference>
<evidence type="ECO:0000313" key="3">
    <source>
        <dbReference type="Proteomes" id="UP001500368"/>
    </source>
</evidence>
<dbReference type="EMBL" id="BAABLW010000007">
    <property type="protein sequence ID" value="GAA4921062.1"/>
    <property type="molecule type" value="Genomic_DNA"/>
</dbReference>
<feature type="transmembrane region" description="Helical" evidence="1">
    <location>
        <begin position="35"/>
        <end position="68"/>
    </location>
</feature>
<comment type="caution">
    <text evidence="2">The sequence shown here is derived from an EMBL/GenBank/DDBJ whole genome shotgun (WGS) entry which is preliminary data.</text>
</comment>
<feature type="transmembrane region" description="Helical" evidence="1">
    <location>
        <begin position="89"/>
        <end position="119"/>
    </location>
</feature>
<organism evidence="2 3">
    <name type="scientific">Nesterenkonia rhizosphaerae</name>
    <dbReference type="NCBI Taxonomy" id="1348272"/>
    <lineage>
        <taxon>Bacteria</taxon>
        <taxon>Bacillati</taxon>
        <taxon>Actinomycetota</taxon>
        <taxon>Actinomycetes</taxon>
        <taxon>Micrococcales</taxon>
        <taxon>Micrococcaceae</taxon>
        <taxon>Nesterenkonia</taxon>
    </lineage>
</organism>
<reference evidence="3" key="1">
    <citation type="journal article" date="2019" name="Int. J. Syst. Evol. Microbiol.">
        <title>The Global Catalogue of Microorganisms (GCM) 10K type strain sequencing project: providing services to taxonomists for standard genome sequencing and annotation.</title>
        <authorList>
            <consortium name="The Broad Institute Genomics Platform"/>
            <consortium name="The Broad Institute Genome Sequencing Center for Infectious Disease"/>
            <person name="Wu L."/>
            <person name="Ma J."/>
        </authorList>
    </citation>
    <scope>NUCLEOTIDE SEQUENCE [LARGE SCALE GENOMIC DNA]</scope>
    <source>
        <strain evidence="3">JCM 19129</strain>
    </source>
</reference>
<evidence type="ECO:0000313" key="2">
    <source>
        <dbReference type="EMBL" id="GAA4921062.1"/>
    </source>
</evidence>
<dbReference type="Proteomes" id="UP001500368">
    <property type="component" value="Unassembled WGS sequence"/>
</dbReference>
<evidence type="ECO:0008006" key="4">
    <source>
        <dbReference type="Google" id="ProtNLM"/>
    </source>
</evidence>
<protein>
    <recommendedName>
        <fullName evidence="4">DUF456 domain-containing protein</fullName>
    </recommendedName>
</protein>
<evidence type="ECO:0000256" key="1">
    <source>
        <dbReference type="SAM" id="Phobius"/>
    </source>
</evidence>
<proteinExistence type="predicted"/>